<feature type="compositionally biased region" description="Polar residues" evidence="9">
    <location>
        <begin position="103"/>
        <end position="118"/>
    </location>
</feature>
<dbReference type="OrthoDB" id="29221at2759"/>
<dbReference type="PROSITE" id="PS50157">
    <property type="entry name" value="ZINC_FINGER_C2H2_2"/>
    <property type="match status" value="1"/>
</dbReference>
<dbReference type="Pfam" id="PF17780">
    <property type="entry name" value="OCRE"/>
    <property type="match status" value="1"/>
</dbReference>
<dbReference type="InterPro" id="IPR001876">
    <property type="entry name" value="Znf_RanBP2"/>
</dbReference>
<evidence type="ECO:0000256" key="7">
    <source>
        <dbReference type="PROSITE-ProRule" id="PRU00176"/>
    </source>
</evidence>
<accession>A0A834RBH7</accession>
<dbReference type="GO" id="GO:0008270">
    <property type="term" value="F:zinc ion binding"/>
    <property type="evidence" value="ECO:0007669"/>
    <property type="project" value="UniProtKB-KW"/>
</dbReference>
<dbReference type="PROSITE" id="PS01358">
    <property type="entry name" value="ZF_RANBP2_1"/>
    <property type="match status" value="1"/>
</dbReference>
<feature type="compositionally biased region" description="Polar residues" evidence="9">
    <location>
        <begin position="30"/>
        <end position="42"/>
    </location>
</feature>
<feature type="region of interest" description="Disordered" evidence="9">
    <location>
        <begin position="466"/>
        <end position="493"/>
    </location>
</feature>
<dbReference type="InterPro" id="IPR041591">
    <property type="entry name" value="OCRE"/>
</dbReference>
<keyword evidence="2" id="KW-0479">Metal-binding</keyword>
<protein>
    <submittedName>
        <fullName evidence="13">RNA-binding protein 5</fullName>
    </submittedName>
</protein>
<reference evidence="13" key="2">
    <citation type="submission" date="2020-01" db="EMBL/GenBank/DDBJ databases">
        <authorList>
            <person name="Korhonen P.K.K."/>
            <person name="Guangxu M.G."/>
            <person name="Wang T.W."/>
            <person name="Stroehlein A.J.S."/>
            <person name="Young N.D."/>
            <person name="Ang C.-S.A."/>
            <person name="Fernando D.W.F."/>
            <person name="Lu H.L."/>
            <person name="Taylor S.T."/>
            <person name="Ehtesham M.E.M."/>
            <person name="Najaraj S.H.N."/>
            <person name="Harsha G.H.G."/>
            <person name="Madugundu A.M."/>
            <person name="Renuse S.R."/>
            <person name="Holt D.H."/>
            <person name="Pandey A.P."/>
            <person name="Papenfuss A.P."/>
            <person name="Gasser R.B.G."/>
            <person name="Fischer K.F."/>
        </authorList>
    </citation>
    <scope>NUCLEOTIDE SEQUENCE</scope>
    <source>
        <strain evidence="13">SSS_KF_BRIS2020</strain>
    </source>
</reference>
<dbReference type="Gene3D" id="3.30.70.330">
    <property type="match status" value="2"/>
</dbReference>
<dbReference type="GO" id="GO:0003723">
    <property type="term" value="F:RNA binding"/>
    <property type="evidence" value="ECO:0007669"/>
    <property type="project" value="UniProtKB-UniRule"/>
</dbReference>
<reference evidence="15" key="1">
    <citation type="journal article" date="2020" name="PLoS Negl. Trop. Dis.">
        <title>High-quality nuclear genome for Sarcoptes scabiei-A critical resource for a neglected parasite.</title>
        <authorList>
            <person name="Korhonen P.K."/>
            <person name="Gasser R.B."/>
            <person name="Ma G."/>
            <person name="Wang T."/>
            <person name="Stroehlein A.J."/>
            <person name="Young N.D."/>
            <person name="Ang C.S."/>
            <person name="Fernando D.D."/>
            <person name="Lu H.C."/>
            <person name="Taylor S."/>
            <person name="Reynolds S.L."/>
            <person name="Mofiz E."/>
            <person name="Najaraj S.H."/>
            <person name="Gowda H."/>
            <person name="Madugundu A."/>
            <person name="Renuse S."/>
            <person name="Holt D."/>
            <person name="Pandey A."/>
            <person name="Papenfuss A.T."/>
            <person name="Fischer K."/>
        </authorList>
    </citation>
    <scope>NUCLEOTIDE SEQUENCE [LARGE SCALE GENOMIC DNA]</scope>
</reference>
<feature type="region of interest" description="Disordered" evidence="9">
    <location>
        <begin position="1"/>
        <end position="124"/>
    </location>
</feature>
<dbReference type="PANTHER" id="PTHR13948">
    <property type="entry name" value="RNA-BINDING PROTEIN"/>
    <property type="match status" value="1"/>
</dbReference>
<dbReference type="Pfam" id="PF00076">
    <property type="entry name" value="RRM_1"/>
    <property type="match status" value="1"/>
</dbReference>
<proteinExistence type="predicted"/>
<feature type="compositionally biased region" description="Basic residues" evidence="9">
    <location>
        <begin position="64"/>
        <end position="94"/>
    </location>
</feature>
<evidence type="ECO:0000313" key="13">
    <source>
        <dbReference type="EMBL" id="KAF7490868.1"/>
    </source>
</evidence>
<sequence length="711" mass="82043">MGKNSDWSKESYRERNNNIRDDYNDKHRNSSGNYRSYANNRSSEIRNDDYYANDDEYTHDDNRKHRHHQNDHHNNHHRHHRDYYHHDRNRRSRSRSGEREYFNNRSQQESDYYSSNTNERYKEKKEIPNNTLIIRNLPPHVTDNEIKTEVNRYGLHPKDIRLMRNKETGLSRGFGFIEFSTIEEATQLKQSNQDYLVLEGEHHCSLHYSFSKDSAPNVDKSCLKGDWCCPKCGINNFKRRDECFKCGTSKDEYEDTQSSKQSINQQTNVLLLRNLSPSTTEETVLYKIGTLTSLPIKSIRIVNDSQFPSTNVCYLELHSIYEASDLLEIILSMPSGFMMDNHIITVTYGKRSESIIPSSSFAPKNAALAALAAAQWKNLDDTSKTLPLSSSSKPEPATVMIKGVSYTKYPFPDYDSFQYDSTSGFYYDRTTGFYYDSNSQYFYNSETQKYMYYDSANQVYISVDSDGQVSDQKKDKTQDNMSKIDSNKTDSTKMAKKIAKDMEKWAKKLNQQQVISKPTTVPIIPCNTDNQTEDSSTTSISSSSSVEKVQQIASLMASNKSNNISTKSESITDPFEIIRAEEERMIDRKRLACLLCKRQFNSQELLAKHQKLSELHKTNLSVLRQTILNEEQLEQVANIEREMAYRDRAKERRDKFGIDDTPKYSAAHKFALENASIDQNASIASPPPISNDNIGNKMLKAMGWVCLSCLK</sequence>
<dbReference type="EMBL" id="WVUK01000062">
    <property type="protein sequence ID" value="KAF7490868.1"/>
    <property type="molecule type" value="Genomic_DNA"/>
</dbReference>
<dbReference type="InterPro" id="IPR035979">
    <property type="entry name" value="RBD_domain_sf"/>
</dbReference>
<feature type="compositionally biased region" description="Basic and acidic residues" evidence="9">
    <location>
        <begin position="1"/>
        <end position="28"/>
    </location>
</feature>
<dbReference type="PROSITE" id="PS50199">
    <property type="entry name" value="ZF_RANBP2_2"/>
    <property type="match status" value="1"/>
</dbReference>
<dbReference type="GO" id="GO:0005634">
    <property type="term" value="C:nucleus"/>
    <property type="evidence" value="ECO:0007669"/>
    <property type="project" value="UniProtKB-SubCell"/>
</dbReference>
<keyword evidence="5 7" id="KW-0694">RNA-binding</keyword>
<keyword evidence="6" id="KW-0539">Nucleus</keyword>
<gene>
    <name evidence="13" type="primary">SSS_430g</name>
    <name evidence="13" type="ORF">SSS_430</name>
</gene>
<dbReference type="Proteomes" id="UP000070412">
    <property type="component" value="Unassembled WGS sequence"/>
</dbReference>
<evidence type="ECO:0000256" key="9">
    <source>
        <dbReference type="SAM" id="MobiDB-lite"/>
    </source>
</evidence>
<dbReference type="GO" id="GO:0000398">
    <property type="term" value="P:mRNA splicing, via spliceosome"/>
    <property type="evidence" value="ECO:0007669"/>
    <property type="project" value="TreeGrafter"/>
</dbReference>
<evidence type="ECO:0000313" key="14">
    <source>
        <dbReference type="EnsemblMetazoa" id="KAF7490868.1"/>
    </source>
</evidence>
<evidence type="ECO:0000259" key="12">
    <source>
        <dbReference type="PROSITE" id="PS50199"/>
    </source>
</evidence>
<dbReference type="InterPro" id="IPR012677">
    <property type="entry name" value="Nucleotide-bd_a/b_plait_sf"/>
</dbReference>
<feature type="region of interest" description="Disordered" evidence="9">
    <location>
        <begin position="521"/>
        <end position="543"/>
    </location>
</feature>
<dbReference type="InterPro" id="IPR000504">
    <property type="entry name" value="RRM_dom"/>
</dbReference>
<evidence type="ECO:0000256" key="6">
    <source>
        <dbReference type="ARBA" id="ARBA00023242"/>
    </source>
</evidence>
<dbReference type="SUPFAM" id="SSF90209">
    <property type="entry name" value="Ran binding protein zinc finger-like"/>
    <property type="match status" value="1"/>
</dbReference>
<dbReference type="SMART" id="SM00360">
    <property type="entry name" value="RRM"/>
    <property type="match status" value="2"/>
</dbReference>
<evidence type="ECO:0000259" key="11">
    <source>
        <dbReference type="PROSITE" id="PS50157"/>
    </source>
</evidence>
<feature type="domain" description="RRM" evidence="10">
    <location>
        <begin position="130"/>
        <end position="213"/>
    </location>
</feature>
<evidence type="ECO:0000313" key="15">
    <source>
        <dbReference type="Proteomes" id="UP000070412"/>
    </source>
</evidence>
<dbReference type="PROSITE" id="PS50102">
    <property type="entry name" value="RRM"/>
    <property type="match status" value="1"/>
</dbReference>
<name>A0A834RBH7_SARSC</name>
<evidence type="ECO:0000256" key="1">
    <source>
        <dbReference type="ARBA" id="ARBA00004123"/>
    </source>
</evidence>
<feature type="domain" description="RanBP2-type" evidence="12">
    <location>
        <begin position="223"/>
        <end position="252"/>
    </location>
</feature>
<dbReference type="InterPro" id="IPR036443">
    <property type="entry name" value="Znf_RanBP2_sf"/>
</dbReference>
<reference evidence="14" key="3">
    <citation type="submission" date="2022-06" db="UniProtKB">
        <authorList>
            <consortium name="EnsemblMetazoa"/>
        </authorList>
    </citation>
    <scope>IDENTIFICATION</scope>
</reference>
<dbReference type="SUPFAM" id="SSF54928">
    <property type="entry name" value="RNA-binding domain, RBD"/>
    <property type="match status" value="2"/>
</dbReference>
<organism evidence="13">
    <name type="scientific">Sarcoptes scabiei</name>
    <name type="common">Itch mite</name>
    <name type="synonym">Acarus scabiei</name>
    <dbReference type="NCBI Taxonomy" id="52283"/>
    <lineage>
        <taxon>Eukaryota</taxon>
        <taxon>Metazoa</taxon>
        <taxon>Ecdysozoa</taxon>
        <taxon>Arthropoda</taxon>
        <taxon>Chelicerata</taxon>
        <taxon>Arachnida</taxon>
        <taxon>Acari</taxon>
        <taxon>Acariformes</taxon>
        <taxon>Sarcoptiformes</taxon>
        <taxon>Astigmata</taxon>
        <taxon>Psoroptidia</taxon>
        <taxon>Sarcoptoidea</taxon>
        <taxon>Sarcoptidae</taxon>
        <taxon>Sarcoptinae</taxon>
        <taxon>Sarcoptes</taxon>
    </lineage>
</organism>
<dbReference type="AlphaFoldDB" id="A0A834RBH7"/>
<evidence type="ECO:0000256" key="2">
    <source>
        <dbReference type="ARBA" id="ARBA00022723"/>
    </source>
</evidence>
<evidence type="ECO:0000256" key="8">
    <source>
        <dbReference type="PROSITE-ProRule" id="PRU00322"/>
    </source>
</evidence>
<keyword evidence="3 8" id="KW-0863">Zinc-finger</keyword>
<dbReference type="SMART" id="SM00547">
    <property type="entry name" value="ZnF_RBZ"/>
    <property type="match status" value="1"/>
</dbReference>
<evidence type="ECO:0000256" key="4">
    <source>
        <dbReference type="ARBA" id="ARBA00022833"/>
    </source>
</evidence>
<evidence type="ECO:0000259" key="10">
    <source>
        <dbReference type="PROSITE" id="PS50102"/>
    </source>
</evidence>
<feature type="domain" description="C2H2-type" evidence="11">
    <location>
        <begin position="591"/>
        <end position="616"/>
    </location>
</feature>
<dbReference type="InterPro" id="IPR013087">
    <property type="entry name" value="Znf_C2H2_type"/>
</dbReference>
<dbReference type="Gene3D" id="4.10.1060.10">
    <property type="entry name" value="Zinc finger, RanBP2-type"/>
    <property type="match status" value="1"/>
</dbReference>
<comment type="subcellular location">
    <subcellularLocation>
        <location evidence="1">Nucleus</location>
    </subcellularLocation>
</comment>
<keyword evidence="15" id="KW-1185">Reference proteome</keyword>
<keyword evidence="4" id="KW-0862">Zinc</keyword>
<dbReference type="EnsemblMetazoa" id="SSS_430s_mrna">
    <property type="protein sequence ID" value="KAF7490868.1"/>
    <property type="gene ID" value="SSS_430"/>
</dbReference>
<evidence type="ECO:0000256" key="3">
    <source>
        <dbReference type="ARBA" id="ARBA00022771"/>
    </source>
</evidence>
<evidence type="ECO:0000256" key="5">
    <source>
        <dbReference type="ARBA" id="ARBA00022884"/>
    </source>
</evidence>
<dbReference type="CDD" id="cd16162">
    <property type="entry name" value="OCRE_RBM5_like"/>
    <property type="match status" value="1"/>
</dbReference>
<dbReference type="PANTHER" id="PTHR13948:SF3">
    <property type="entry name" value="FI21118P1"/>
    <property type="match status" value="1"/>
</dbReference>